<evidence type="ECO:0000256" key="10">
    <source>
        <dbReference type="ARBA" id="ARBA00057688"/>
    </source>
</evidence>
<evidence type="ECO:0000256" key="11">
    <source>
        <dbReference type="RuleBase" id="RU365010"/>
    </source>
</evidence>
<evidence type="ECO:0000256" key="9">
    <source>
        <dbReference type="ARBA" id="ARBA00023273"/>
    </source>
</evidence>
<keyword evidence="7 11" id="KW-0505">Motor protein</keyword>
<evidence type="ECO:0000256" key="5">
    <source>
        <dbReference type="ARBA" id="ARBA00023017"/>
    </source>
</evidence>
<comment type="function">
    <text evidence="10">Force generating protein of respiratory cilia. Produces force towards the minus ends of microtubules. Dynein has ATPase activity.</text>
</comment>
<evidence type="ECO:0000313" key="12">
    <source>
        <dbReference type="EMBL" id="KAK9837290.1"/>
    </source>
</evidence>
<accession>A0AAW1RUH2</accession>
<dbReference type="PANTHER" id="PTHR11886:SF2">
    <property type="entry name" value="DYNEIN AXONEMAL LIGHT CHAIN 4"/>
    <property type="match status" value="1"/>
</dbReference>
<keyword evidence="9" id="KW-0966">Cell projection</keyword>
<dbReference type="PANTHER" id="PTHR11886">
    <property type="entry name" value="DYNEIN LIGHT CHAIN"/>
    <property type="match status" value="1"/>
</dbReference>
<keyword evidence="3 11" id="KW-0963">Cytoplasm</keyword>
<dbReference type="GO" id="GO:0007017">
    <property type="term" value="P:microtubule-based process"/>
    <property type="evidence" value="ECO:0007669"/>
    <property type="project" value="InterPro"/>
</dbReference>
<proteinExistence type="inferred from homology"/>
<dbReference type="GO" id="GO:0030286">
    <property type="term" value="C:dynein complex"/>
    <property type="evidence" value="ECO:0007669"/>
    <property type="project" value="UniProtKB-KW"/>
</dbReference>
<comment type="subunit">
    <text evidence="2">Consists of at least two heavy chains and a number of intermediate and light chains.</text>
</comment>
<sequence>MEAFHRMANYPVVKRSDMSMEAREEALDICLLACEKHSAEMEKCTQVIKEQLDKKFGAPWHVVAGQHYAYEVTHKCKNLLHVFIGGKMGVLVWKT</sequence>
<dbReference type="CDD" id="cd21453">
    <property type="entry name" value="DLC-like_DNAL4"/>
    <property type="match status" value="1"/>
</dbReference>
<keyword evidence="6" id="KW-0969">Cilium</keyword>
<comment type="similarity">
    <text evidence="11">Belongs to the dynein light chain family.</text>
</comment>
<gene>
    <name evidence="12" type="ORF">WJX81_003778</name>
</gene>
<protein>
    <recommendedName>
        <fullName evidence="11">Dynein light chain</fullName>
    </recommendedName>
</protein>
<comment type="subcellular location">
    <subcellularLocation>
        <location evidence="1">Cytoplasm</location>
        <location evidence="1">Cytoskeleton</location>
        <location evidence="1">Cilium axoneme</location>
    </subcellularLocation>
</comment>
<dbReference type="Proteomes" id="UP001445335">
    <property type="component" value="Unassembled WGS sequence"/>
</dbReference>
<evidence type="ECO:0000256" key="6">
    <source>
        <dbReference type="ARBA" id="ARBA00023069"/>
    </source>
</evidence>
<evidence type="ECO:0000313" key="13">
    <source>
        <dbReference type="Proteomes" id="UP001445335"/>
    </source>
</evidence>
<evidence type="ECO:0000256" key="7">
    <source>
        <dbReference type="ARBA" id="ARBA00023175"/>
    </source>
</evidence>
<dbReference type="SMART" id="SM01375">
    <property type="entry name" value="Dynein_light"/>
    <property type="match status" value="1"/>
</dbReference>
<organism evidence="12 13">
    <name type="scientific">Elliptochloris bilobata</name>
    <dbReference type="NCBI Taxonomy" id="381761"/>
    <lineage>
        <taxon>Eukaryota</taxon>
        <taxon>Viridiplantae</taxon>
        <taxon>Chlorophyta</taxon>
        <taxon>core chlorophytes</taxon>
        <taxon>Trebouxiophyceae</taxon>
        <taxon>Trebouxiophyceae incertae sedis</taxon>
        <taxon>Elliptochloris clade</taxon>
        <taxon>Elliptochloris</taxon>
    </lineage>
</organism>
<dbReference type="AlphaFoldDB" id="A0AAW1RUH2"/>
<dbReference type="InterPro" id="IPR037177">
    <property type="entry name" value="DLC_sf"/>
</dbReference>
<dbReference type="Gene3D" id="3.30.740.10">
    <property type="entry name" value="Protein Inhibitor Of Neuronal Nitric Oxide Synthase"/>
    <property type="match status" value="1"/>
</dbReference>
<keyword evidence="8 11" id="KW-0206">Cytoskeleton</keyword>
<comment type="caution">
    <text evidence="12">The sequence shown here is derived from an EMBL/GenBank/DDBJ whole genome shotgun (WGS) entry which is preliminary data.</text>
</comment>
<evidence type="ECO:0000256" key="8">
    <source>
        <dbReference type="ARBA" id="ARBA00023212"/>
    </source>
</evidence>
<dbReference type="GO" id="GO:0005930">
    <property type="term" value="C:axoneme"/>
    <property type="evidence" value="ECO:0007669"/>
    <property type="project" value="UniProtKB-SubCell"/>
</dbReference>
<dbReference type="EMBL" id="JALJOU010000022">
    <property type="protein sequence ID" value="KAK9837290.1"/>
    <property type="molecule type" value="Genomic_DNA"/>
</dbReference>
<evidence type="ECO:0000256" key="3">
    <source>
        <dbReference type="ARBA" id="ARBA00022490"/>
    </source>
</evidence>
<evidence type="ECO:0000256" key="4">
    <source>
        <dbReference type="ARBA" id="ARBA00022701"/>
    </source>
</evidence>
<dbReference type="Pfam" id="PF01221">
    <property type="entry name" value="Dynein_light"/>
    <property type="match status" value="1"/>
</dbReference>
<keyword evidence="13" id="KW-1185">Reference proteome</keyword>
<dbReference type="GO" id="GO:0005874">
    <property type="term" value="C:microtubule"/>
    <property type="evidence" value="ECO:0007669"/>
    <property type="project" value="UniProtKB-KW"/>
</dbReference>
<evidence type="ECO:0000256" key="2">
    <source>
        <dbReference type="ARBA" id="ARBA00011655"/>
    </source>
</evidence>
<dbReference type="FunFam" id="3.30.740.10:FF:000002">
    <property type="entry name" value="Dynein light chain"/>
    <property type="match status" value="1"/>
</dbReference>
<keyword evidence="5 11" id="KW-0243">Dynein</keyword>
<dbReference type="SUPFAM" id="SSF54648">
    <property type="entry name" value="DLC"/>
    <property type="match status" value="1"/>
</dbReference>
<reference evidence="12 13" key="1">
    <citation type="journal article" date="2024" name="Nat. Commun.">
        <title>Phylogenomics reveals the evolutionary origins of lichenization in chlorophyte algae.</title>
        <authorList>
            <person name="Puginier C."/>
            <person name="Libourel C."/>
            <person name="Otte J."/>
            <person name="Skaloud P."/>
            <person name="Haon M."/>
            <person name="Grisel S."/>
            <person name="Petersen M."/>
            <person name="Berrin J.G."/>
            <person name="Delaux P.M."/>
            <person name="Dal Grande F."/>
            <person name="Keller J."/>
        </authorList>
    </citation>
    <scope>NUCLEOTIDE SEQUENCE [LARGE SCALE GENOMIC DNA]</scope>
    <source>
        <strain evidence="12 13">SAG 245.80</strain>
    </source>
</reference>
<evidence type="ECO:0000256" key="1">
    <source>
        <dbReference type="ARBA" id="ARBA00004430"/>
    </source>
</evidence>
<keyword evidence="4 11" id="KW-0493">Microtubule</keyword>
<dbReference type="InterPro" id="IPR001372">
    <property type="entry name" value="Dynein_light_chain_typ-1/2"/>
</dbReference>
<name>A0AAW1RUH2_9CHLO</name>